<proteinExistence type="predicted"/>
<sequence length="142" mass="15824">MVLAIAFTVACLCLPIAHFTPKGMGLDAEMFNLWIRTPEGGVSMQSSALFGVLILTATIGAWTIGGFRNRPRQAKLCVVNMLLIVVWYALAAFYALYVGFRDYLVHANIAVCFPFVAMIFYWMARRGILADEKLVKAADRIR</sequence>
<reference evidence="2 3" key="1">
    <citation type="submission" date="2018-05" db="EMBL/GenBank/DDBJ databases">
        <title>Genomic Encyclopedia of Type Strains, Phase I: the one thousand microbial genomes (KMG-I) project.</title>
        <authorList>
            <person name="Kyrpides N."/>
        </authorList>
    </citation>
    <scope>NUCLEOTIDE SEQUENCE [LARGE SCALE GENOMIC DNA]</scope>
    <source>
        <strain evidence="2 3">DSM 15611</strain>
    </source>
</reference>
<keyword evidence="1" id="KW-0472">Membrane</keyword>
<comment type="caution">
    <text evidence="2">The sequence shown here is derived from an EMBL/GenBank/DDBJ whole genome shotgun (WGS) entry which is preliminary data.</text>
</comment>
<protein>
    <submittedName>
        <fullName evidence="2">Uncharacterized protein DUF4293</fullName>
    </submittedName>
</protein>
<dbReference type="Proteomes" id="UP000248314">
    <property type="component" value="Unassembled WGS sequence"/>
</dbReference>
<organism evidence="2 3">
    <name type="scientific">Hoylesella shahii DSM 15611 = JCM 12083</name>
    <dbReference type="NCBI Taxonomy" id="1122991"/>
    <lineage>
        <taxon>Bacteria</taxon>
        <taxon>Pseudomonadati</taxon>
        <taxon>Bacteroidota</taxon>
        <taxon>Bacteroidia</taxon>
        <taxon>Bacteroidales</taxon>
        <taxon>Prevotellaceae</taxon>
        <taxon>Hoylesella</taxon>
    </lineage>
</organism>
<dbReference type="STRING" id="1122991.GCA_000613445_00660"/>
<dbReference type="AlphaFoldDB" id="A0A318HPW7"/>
<gene>
    <name evidence="2" type="ORF">EJ73_02491</name>
</gene>
<dbReference type="Pfam" id="PF14126">
    <property type="entry name" value="DUF4293"/>
    <property type="match status" value="1"/>
</dbReference>
<keyword evidence="3" id="KW-1185">Reference proteome</keyword>
<evidence type="ECO:0000313" key="3">
    <source>
        <dbReference type="Proteomes" id="UP000248314"/>
    </source>
</evidence>
<dbReference type="InterPro" id="IPR025635">
    <property type="entry name" value="DUF4293"/>
</dbReference>
<evidence type="ECO:0000256" key="1">
    <source>
        <dbReference type="SAM" id="Phobius"/>
    </source>
</evidence>
<feature type="transmembrane region" description="Helical" evidence="1">
    <location>
        <begin position="43"/>
        <end position="64"/>
    </location>
</feature>
<accession>A0A318HPW7</accession>
<keyword evidence="1" id="KW-1133">Transmembrane helix</keyword>
<evidence type="ECO:0000313" key="2">
    <source>
        <dbReference type="EMBL" id="PXX18989.1"/>
    </source>
</evidence>
<keyword evidence="1" id="KW-0812">Transmembrane</keyword>
<feature type="transmembrane region" description="Helical" evidence="1">
    <location>
        <begin position="76"/>
        <end position="97"/>
    </location>
</feature>
<name>A0A318HPW7_9BACT</name>
<feature type="transmembrane region" description="Helical" evidence="1">
    <location>
        <begin position="103"/>
        <end position="124"/>
    </location>
</feature>
<dbReference type="EMBL" id="QJJX01000042">
    <property type="protein sequence ID" value="PXX18989.1"/>
    <property type="molecule type" value="Genomic_DNA"/>
</dbReference>